<comment type="similarity">
    <text evidence="3">Belongs to the formate dehydrogenase gamma subunit family.</text>
</comment>
<comment type="subcellular location">
    <subcellularLocation>
        <location evidence="2">Cell membrane</location>
        <topology evidence="2">Multi-pass membrane protein</topology>
    </subcellularLocation>
</comment>
<dbReference type="Gene3D" id="1.20.950.20">
    <property type="entry name" value="Transmembrane di-heme cytochromes, Chain C"/>
    <property type="match status" value="1"/>
</dbReference>
<keyword evidence="12 13" id="KW-0472">Membrane</keyword>
<keyword evidence="16" id="KW-1185">Reference proteome</keyword>
<keyword evidence="9" id="KW-0249">Electron transport</keyword>
<dbReference type="GO" id="GO:0036397">
    <property type="term" value="F:formate dehydrogenase (quinone) activity"/>
    <property type="evidence" value="ECO:0007669"/>
    <property type="project" value="UniProtKB-EC"/>
</dbReference>
<evidence type="ECO:0000259" key="14">
    <source>
        <dbReference type="Pfam" id="PF01292"/>
    </source>
</evidence>
<dbReference type="EC" id="1.17.5.3" evidence="15"/>
<evidence type="ECO:0000256" key="11">
    <source>
        <dbReference type="ARBA" id="ARBA00023004"/>
    </source>
</evidence>
<proteinExistence type="inferred from homology"/>
<keyword evidence="10 13" id="KW-1133">Transmembrane helix</keyword>
<feature type="transmembrane region" description="Helical" evidence="13">
    <location>
        <begin position="21"/>
        <end position="39"/>
    </location>
</feature>
<accession>A0ABN8WW42</accession>
<dbReference type="NCBIfam" id="TIGR01583">
    <property type="entry name" value="formate-DH-gamm"/>
    <property type="match status" value="1"/>
</dbReference>
<dbReference type="InterPro" id="IPR051817">
    <property type="entry name" value="FDH_cytochrome_b556_subunit"/>
</dbReference>
<evidence type="ECO:0000256" key="8">
    <source>
        <dbReference type="ARBA" id="ARBA00022723"/>
    </source>
</evidence>
<gene>
    <name evidence="15" type="primary">fdoI</name>
    <name evidence="15" type="ORF">MSZNOR_0093</name>
</gene>
<dbReference type="Pfam" id="PF01292">
    <property type="entry name" value="Ni_hydr_CYTB"/>
    <property type="match status" value="1"/>
</dbReference>
<dbReference type="PANTHER" id="PTHR30074:SF5">
    <property type="entry name" value="FORMATE DEHYDROGENASE, NITRATE-INDUCIBLE, CYTOCHROME B556(FDN) SUBUNIT"/>
    <property type="match status" value="1"/>
</dbReference>
<evidence type="ECO:0000256" key="7">
    <source>
        <dbReference type="ARBA" id="ARBA00022692"/>
    </source>
</evidence>
<dbReference type="InterPro" id="IPR011577">
    <property type="entry name" value="Cyt_b561_bac/Ni-Hgenase"/>
</dbReference>
<comment type="cofactor">
    <cofactor evidence="1">
        <name>heme</name>
        <dbReference type="ChEBI" id="CHEBI:30413"/>
    </cofactor>
</comment>
<evidence type="ECO:0000313" key="16">
    <source>
        <dbReference type="Proteomes" id="UP001162030"/>
    </source>
</evidence>
<feature type="transmembrane region" description="Helical" evidence="13">
    <location>
        <begin position="59"/>
        <end position="79"/>
    </location>
</feature>
<feature type="domain" description="Cytochrome b561 bacterial/Ni-hydrogenase" evidence="14">
    <location>
        <begin position="12"/>
        <end position="189"/>
    </location>
</feature>
<organism evidence="15 16">
    <name type="scientific">Methylocaldum szegediense</name>
    <dbReference type="NCBI Taxonomy" id="73780"/>
    <lineage>
        <taxon>Bacteria</taxon>
        <taxon>Pseudomonadati</taxon>
        <taxon>Pseudomonadota</taxon>
        <taxon>Gammaproteobacteria</taxon>
        <taxon>Methylococcales</taxon>
        <taxon>Methylococcaceae</taxon>
        <taxon>Methylocaldum</taxon>
    </lineage>
</organism>
<protein>
    <submittedName>
        <fullName evidence="15">Formate dehydrogenase O subunit gamma</fullName>
        <ecNumber evidence="15">1.17.5.3</ecNumber>
    </submittedName>
</protein>
<dbReference type="EMBL" id="OX458333">
    <property type="protein sequence ID" value="CAI8721096.1"/>
    <property type="molecule type" value="Genomic_DNA"/>
</dbReference>
<evidence type="ECO:0000256" key="2">
    <source>
        <dbReference type="ARBA" id="ARBA00004651"/>
    </source>
</evidence>
<dbReference type="SUPFAM" id="SSF81342">
    <property type="entry name" value="Transmembrane di-heme cytochromes"/>
    <property type="match status" value="1"/>
</dbReference>
<keyword evidence="7 13" id="KW-0812">Transmembrane</keyword>
<evidence type="ECO:0000256" key="9">
    <source>
        <dbReference type="ARBA" id="ARBA00022982"/>
    </source>
</evidence>
<evidence type="ECO:0000256" key="6">
    <source>
        <dbReference type="ARBA" id="ARBA00022617"/>
    </source>
</evidence>
<sequence>MNTQHGPKLIDRYSPSERLNHWITAITFLMLAFSGLALFHPSMFWFTQFFGGPTWTRILHPYIGLVMFVSFSLLALKFWHHNLLTRNDIVWLRRIGDVVRNREEGLPEVDRYNAGQKLLFWTMIGTISVLLLTGIVIWRPWFAHYFPIDIVRLALLLHAVCAFIIICSIIVHIYAALWIKGTLGAMVRGTVTRAWARKHHPGWYKQVTEGEKH</sequence>
<keyword evidence="15" id="KW-0560">Oxidoreductase</keyword>
<evidence type="ECO:0000313" key="15">
    <source>
        <dbReference type="EMBL" id="CAI8721096.1"/>
    </source>
</evidence>
<evidence type="ECO:0000256" key="13">
    <source>
        <dbReference type="SAM" id="Phobius"/>
    </source>
</evidence>
<evidence type="ECO:0000256" key="1">
    <source>
        <dbReference type="ARBA" id="ARBA00001971"/>
    </source>
</evidence>
<dbReference type="Proteomes" id="UP001162030">
    <property type="component" value="Chromosome"/>
</dbReference>
<dbReference type="PANTHER" id="PTHR30074">
    <property type="entry name" value="FORMATE DEHYDROGENASE, NITRATE-INDUCIBLE, CYTOCHROME B556 FDN SUBUNIT"/>
    <property type="match status" value="1"/>
</dbReference>
<evidence type="ECO:0000256" key="4">
    <source>
        <dbReference type="ARBA" id="ARBA00022448"/>
    </source>
</evidence>
<name>A0ABN8WW42_9GAMM</name>
<keyword evidence="4" id="KW-0813">Transport</keyword>
<dbReference type="InterPro" id="IPR016174">
    <property type="entry name" value="Di-haem_cyt_TM"/>
</dbReference>
<keyword evidence="8" id="KW-0479">Metal-binding</keyword>
<evidence type="ECO:0000256" key="12">
    <source>
        <dbReference type="ARBA" id="ARBA00023136"/>
    </source>
</evidence>
<dbReference type="RefSeq" id="WP_026608918.1">
    <property type="nucleotide sequence ID" value="NZ_OX458333.1"/>
</dbReference>
<keyword evidence="5" id="KW-1003">Cell membrane</keyword>
<evidence type="ECO:0000256" key="3">
    <source>
        <dbReference type="ARBA" id="ARBA00010747"/>
    </source>
</evidence>
<feature type="transmembrane region" description="Helical" evidence="13">
    <location>
        <begin position="118"/>
        <end position="138"/>
    </location>
</feature>
<evidence type="ECO:0000256" key="10">
    <source>
        <dbReference type="ARBA" id="ARBA00022989"/>
    </source>
</evidence>
<feature type="transmembrane region" description="Helical" evidence="13">
    <location>
        <begin position="150"/>
        <end position="179"/>
    </location>
</feature>
<keyword evidence="11" id="KW-0408">Iron</keyword>
<dbReference type="InterPro" id="IPR006471">
    <property type="entry name" value="Formate_DH_gsu"/>
</dbReference>
<evidence type="ECO:0000256" key="5">
    <source>
        <dbReference type="ARBA" id="ARBA00022475"/>
    </source>
</evidence>
<reference evidence="15 16" key="1">
    <citation type="submission" date="2023-03" db="EMBL/GenBank/DDBJ databases">
        <authorList>
            <person name="Pearce D."/>
        </authorList>
    </citation>
    <scope>NUCLEOTIDE SEQUENCE [LARGE SCALE GENOMIC DNA]</scope>
    <source>
        <strain evidence="15">Msz</strain>
    </source>
</reference>
<keyword evidence="6" id="KW-0349">Heme</keyword>